<protein>
    <submittedName>
        <fullName evidence="3">Uncharacterized protein si:ch211-214p13.7</fullName>
    </submittedName>
</protein>
<organism evidence="2 3">
    <name type="scientific">Betta splendens</name>
    <name type="common">Siamese fighting fish</name>
    <dbReference type="NCBI Taxonomy" id="158456"/>
    <lineage>
        <taxon>Eukaryota</taxon>
        <taxon>Metazoa</taxon>
        <taxon>Chordata</taxon>
        <taxon>Craniata</taxon>
        <taxon>Vertebrata</taxon>
        <taxon>Euteleostomi</taxon>
        <taxon>Actinopterygii</taxon>
        <taxon>Neopterygii</taxon>
        <taxon>Teleostei</taxon>
        <taxon>Neoteleostei</taxon>
        <taxon>Acanthomorphata</taxon>
        <taxon>Anabantaria</taxon>
        <taxon>Anabantiformes</taxon>
        <taxon>Anabantoidei</taxon>
        <taxon>Osphronemidae</taxon>
        <taxon>Betta</taxon>
    </lineage>
</organism>
<dbReference type="KEGG" id="bspl:121201931"/>
<evidence type="ECO:0000313" key="2">
    <source>
        <dbReference type="Proteomes" id="UP000515150"/>
    </source>
</evidence>
<gene>
    <name evidence="3" type="primary">si:ch211-214p13.7</name>
</gene>
<proteinExistence type="predicted"/>
<sequence length="88" mass="9384">MGNCTSGSKKKKKGDSAQDDKKPNEDVTYASIEHITAKRSTSNNPRPAKAAAEDDNECDYAVVHIPAAACDSDSSSKEECADDYVLMG</sequence>
<dbReference type="OrthoDB" id="8823624at2759"/>
<dbReference type="GeneID" id="121201931"/>
<feature type="region of interest" description="Disordered" evidence="1">
    <location>
        <begin position="1"/>
        <end position="27"/>
    </location>
</feature>
<evidence type="ECO:0000256" key="1">
    <source>
        <dbReference type="SAM" id="MobiDB-lite"/>
    </source>
</evidence>
<name>A0A8M1H967_BETSP</name>
<feature type="compositionally biased region" description="Basic and acidic residues" evidence="1">
    <location>
        <begin position="14"/>
        <end position="25"/>
    </location>
</feature>
<dbReference type="Proteomes" id="UP000515150">
    <property type="component" value="Chromosome 21"/>
</dbReference>
<evidence type="ECO:0000313" key="3">
    <source>
        <dbReference type="RefSeq" id="XP_040924912.1"/>
    </source>
</evidence>
<keyword evidence="2" id="KW-1185">Reference proteome</keyword>
<reference evidence="3" key="1">
    <citation type="submission" date="2025-08" db="UniProtKB">
        <authorList>
            <consortium name="RefSeq"/>
        </authorList>
    </citation>
    <scope>IDENTIFICATION</scope>
</reference>
<feature type="region of interest" description="Disordered" evidence="1">
    <location>
        <begin position="34"/>
        <end position="53"/>
    </location>
</feature>
<accession>A0A8M1H967</accession>
<dbReference type="RefSeq" id="XP_040924912.1">
    <property type="nucleotide sequence ID" value="XM_041068978.2"/>
</dbReference>
<dbReference type="AlphaFoldDB" id="A0A8M1H967"/>